<dbReference type="InterPro" id="IPR055956">
    <property type="entry name" value="DUF7534"/>
</dbReference>
<protein>
    <submittedName>
        <fullName evidence="2">Uncharacterized protein</fullName>
    </submittedName>
</protein>
<accession>A0A1H8U0C9</accession>
<sequence length="135" mass="14800">MFALPFPVDFLPILAVWLTLLLVIAFAVSADARARDVRFAAVLGAVTAVFGPVALVYYLTRGSYGPREYPPSRWERTAWTLLLAVTGSFVLAATLAPPDPFTQSLYAGGSLLLSLPLAYLVVFRDLWGRVRAELR</sequence>
<keyword evidence="1" id="KW-0812">Transmembrane</keyword>
<keyword evidence="3" id="KW-1185">Reference proteome</keyword>
<dbReference type="AlphaFoldDB" id="A0A1H8U0C9"/>
<feature type="transmembrane region" description="Helical" evidence="1">
    <location>
        <begin position="39"/>
        <end position="59"/>
    </location>
</feature>
<evidence type="ECO:0000313" key="3">
    <source>
        <dbReference type="Proteomes" id="UP000199126"/>
    </source>
</evidence>
<keyword evidence="1" id="KW-0472">Membrane</keyword>
<dbReference type="EMBL" id="FODV01000009">
    <property type="protein sequence ID" value="SEO96712.1"/>
    <property type="molecule type" value="Genomic_DNA"/>
</dbReference>
<feature type="transmembrane region" description="Helical" evidence="1">
    <location>
        <begin position="79"/>
        <end position="98"/>
    </location>
</feature>
<dbReference type="Proteomes" id="UP000199126">
    <property type="component" value="Unassembled WGS sequence"/>
</dbReference>
<evidence type="ECO:0000313" key="2">
    <source>
        <dbReference type="EMBL" id="SEO96712.1"/>
    </source>
</evidence>
<organism evidence="2 3">
    <name type="scientific">Halogranum amylolyticum</name>
    <dbReference type="NCBI Taxonomy" id="660520"/>
    <lineage>
        <taxon>Archaea</taxon>
        <taxon>Methanobacteriati</taxon>
        <taxon>Methanobacteriota</taxon>
        <taxon>Stenosarchaea group</taxon>
        <taxon>Halobacteria</taxon>
        <taxon>Halobacteriales</taxon>
        <taxon>Haloferacaceae</taxon>
    </lineage>
</organism>
<name>A0A1H8U0C9_9EURY</name>
<gene>
    <name evidence="2" type="ORF">SAMN04487948_10947</name>
</gene>
<evidence type="ECO:0000256" key="1">
    <source>
        <dbReference type="SAM" id="Phobius"/>
    </source>
</evidence>
<dbReference type="Pfam" id="PF24378">
    <property type="entry name" value="DUF7534"/>
    <property type="match status" value="1"/>
</dbReference>
<keyword evidence="1" id="KW-1133">Transmembrane helix</keyword>
<dbReference type="RefSeq" id="WP_089825709.1">
    <property type="nucleotide sequence ID" value="NZ_FODV01000009.1"/>
</dbReference>
<proteinExistence type="predicted"/>
<feature type="transmembrane region" description="Helical" evidence="1">
    <location>
        <begin position="104"/>
        <end position="127"/>
    </location>
</feature>
<reference evidence="3" key="1">
    <citation type="submission" date="2016-10" db="EMBL/GenBank/DDBJ databases">
        <authorList>
            <person name="Varghese N."/>
            <person name="Submissions S."/>
        </authorList>
    </citation>
    <scope>NUCLEOTIDE SEQUENCE [LARGE SCALE GENOMIC DNA]</scope>
    <source>
        <strain evidence="3">CGMCC 1.10121</strain>
    </source>
</reference>
<dbReference type="OrthoDB" id="235792at2157"/>